<feature type="compositionally biased region" description="Basic and acidic residues" evidence="1">
    <location>
        <begin position="2200"/>
        <end position="2211"/>
    </location>
</feature>
<feature type="region of interest" description="Disordered" evidence="1">
    <location>
        <begin position="1542"/>
        <end position="1662"/>
    </location>
</feature>
<feature type="compositionally biased region" description="Polar residues" evidence="1">
    <location>
        <begin position="1568"/>
        <end position="1595"/>
    </location>
</feature>
<organism evidence="4 5">
    <name type="scientific">Biomphalaria glabrata</name>
    <name type="common">Bloodfluke planorb</name>
    <name type="synonym">Freshwater snail</name>
    <dbReference type="NCBI Taxonomy" id="6526"/>
    <lineage>
        <taxon>Eukaryota</taxon>
        <taxon>Metazoa</taxon>
        <taxon>Spiralia</taxon>
        <taxon>Lophotrochozoa</taxon>
        <taxon>Mollusca</taxon>
        <taxon>Gastropoda</taxon>
        <taxon>Heterobranchia</taxon>
        <taxon>Euthyneura</taxon>
        <taxon>Panpulmonata</taxon>
        <taxon>Hygrophila</taxon>
        <taxon>Lymnaeoidea</taxon>
        <taxon>Planorbidae</taxon>
        <taxon>Biomphalaria</taxon>
    </lineage>
</organism>
<feature type="compositionally biased region" description="Basic and acidic residues" evidence="1">
    <location>
        <begin position="1941"/>
        <end position="1950"/>
    </location>
</feature>
<feature type="compositionally biased region" description="Low complexity" evidence="1">
    <location>
        <begin position="1605"/>
        <end position="1614"/>
    </location>
</feature>
<feature type="region of interest" description="Disordered" evidence="1">
    <location>
        <begin position="2046"/>
        <end position="2082"/>
    </location>
</feature>
<feature type="compositionally biased region" description="Basic and acidic residues" evidence="1">
    <location>
        <begin position="1650"/>
        <end position="1661"/>
    </location>
</feature>
<feature type="compositionally biased region" description="Polar residues" evidence="1">
    <location>
        <begin position="1500"/>
        <end position="1522"/>
    </location>
</feature>
<feature type="region of interest" description="Disordered" evidence="1">
    <location>
        <begin position="2099"/>
        <end position="2188"/>
    </location>
</feature>
<dbReference type="SUPFAM" id="SSF48726">
    <property type="entry name" value="Immunoglobulin"/>
    <property type="match status" value="1"/>
</dbReference>
<dbReference type="SMART" id="SM00409">
    <property type="entry name" value="IG"/>
    <property type="match status" value="1"/>
</dbReference>
<feature type="compositionally biased region" description="Polar residues" evidence="1">
    <location>
        <begin position="1924"/>
        <end position="1940"/>
    </location>
</feature>
<evidence type="ECO:0000259" key="3">
    <source>
        <dbReference type="PROSITE" id="PS50835"/>
    </source>
</evidence>
<dbReference type="GeneID" id="106074315"/>
<feature type="compositionally biased region" description="Polar residues" evidence="1">
    <location>
        <begin position="2101"/>
        <end position="2122"/>
    </location>
</feature>
<proteinExistence type="predicted"/>
<feature type="compositionally biased region" description="Polar residues" evidence="1">
    <location>
        <begin position="1453"/>
        <end position="1471"/>
    </location>
</feature>
<evidence type="ECO:0000256" key="1">
    <source>
        <dbReference type="SAM" id="MobiDB-lite"/>
    </source>
</evidence>
<dbReference type="InterPro" id="IPR003598">
    <property type="entry name" value="Ig_sub2"/>
</dbReference>
<feature type="chain" id="PRO_5040741418" evidence="2">
    <location>
        <begin position="20"/>
        <end position="2260"/>
    </location>
</feature>
<dbReference type="Gene3D" id="2.60.40.10">
    <property type="entry name" value="Immunoglobulins"/>
    <property type="match status" value="1"/>
</dbReference>
<keyword evidence="4" id="KW-1185">Reference proteome</keyword>
<feature type="compositionally biased region" description="Low complexity" evidence="1">
    <location>
        <begin position="2165"/>
        <end position="2174"/>
    </location>
</feature>
<feature type="compositionally biased region" description="Polar residues" evidence="1">
    <location>
        <begin position="2059"/>
        <end position="2078"/>
    </location>
</feature>
<feature type="signal peptide" evidence="2">
    <location>
        <begin position="1"/>
        <end position="19"/>
    </location>
</feature>
<gene>
    <name evidence="5" type="primary">LOC106074315</name>
</gene>
<keyword evidence="2" id="KW-0732">Signal</keyword>
<dbReference type="OrthoDB" id="6135318at2759"/>
<feature type="compositionally biased region" description="Basic and acidic residues" evidence="1">
    <location>
        <begin position="1810"/>
        <end position="1822"/>
    </location>
</feature>
<feature type="compositionally biased region" description="Basic and acidic residues" evidence="1">
    <location>
        <begin position="1781"/>
        <end position="1792"/>
    </location>
</feature>
<feature type="domain" description="Ig-like" evidence="3">
    <location>
        <begin position="1171"/>
        <end position="1269"/>
    </location>
</feature>
<feature type="region of interest" description="Disordered" evidence="1">
    <location>
        <begin position="1491"/>
        <end position="1523"/>
    </location>
</feature>
<feature type="region of interest" description="Disordered" evidence="1">
    <location>
        <begin position="1924"/>
        <end position="1950"/>
    </location>
</feature>
<dbReference type="InterPro" id="IPR013783">
    <property type="entry name" value="Ig-like_fold"/>
</dbReference>
<name>A0A9W2YRZ8_BIOGL</name>
<evidence type="ECO:0000313" key="4">
    <source>
        <dbReference type="Proteomes" id="UP001165740"/>
    </source>
</evidence>
<feature type="region of interest" description="Disordered" evidence="1">
    <location>
        <begin position="1843"/>
        <end position="1873"/>
    </location>
</feature>
<feature type="compositionally biased region" description="Polar residues" evidence="1">
    <location>
        <begin position="2130"/>
        <end position="2155"/>
    </location>
</feature>
<dbReference type="RefSeq" id="XP_055865533.1">
    <property type="nucleotide sequence ID" value="XM_056009558.1"/>
</dbReference>
<dbReference type="InterPro" id="IPR013098">
    <property type="entry name" value="Ig_I-set"/>
</dbReference>
<dbReference type="SMART" id="SM00408">
    <property type="entry name" value="IGc2"/>
    <property type="match status" value="1"/>
</dbReference>
<feature type="compositionally biased region" description="Polar residues" evidence="1">
    <location>
        <begin position="1623"/>
        <end position="1636"/>
    </location>
</feature>
<feature type="compositionally biased region" description="Basic and acidic residues" evidence="1">
    <location>
        <begin position="2233"/>
        <end position="2260"/>
    </location>
</feature>
<dbReference type="Proteomes" id="UP001165740">
    <property type="component" value="Chromosome 14"/>
</dbReference>
<dbReference type="PROSITE" id="PS50835">
    <property type="entry name" value="IG_LIKE"/>
    <property type="match status" value="1"/>
</dbReference>
<evidence type="ECO:0000256" key="2">
    <source>
        <dbReference type="SAM" id="SignalP"/>
    </source>
</evidence>
<feature type="region of interest" description="Disordered" evidence="1">
    <location>
        <begin position="1763"/>
        <end position="1822"/>
    </location>
</feature>
<feature type="compositionally biased region" description="Polar residues" evidence="1">
    <location>
        <begin position="2212"/>
        <end position="2232"/>
    </location>
</feature>
<dbReference type="InterPro" id="IPR003599">
    <property type="entry name" value="Ig_sub"/>
</dbReference>
<evidence type="ECO:0000313" key="5">
    <source>
        <dbReference type="RefSeq" id="XP_055865533.1"/>
    </source>
</evidence>
<feature type="region of interest" description="Disordered" evidence="1">
    <location>
        <begin position="2200"/>
        <end position="2260"/>
    </location>
</feature>
<dbReference type="InterPro" id="IPR036179">
    <property type="entry name" value="Ig-like_dom_sf"/>
</dbReference>
<feature type="region of interest" description="Disordered" evidence="1">
    <location>
        <begin position="1439"/>
        <end position="1474"/>
    </location>
</feature>
<reference evidence="5" key="1">
    <citation type="submission" date="2025-08" db="UniProtKB">
        <authorList>
            <consortium name="RefSeq"/>
        </authorList>
    </citation>
    <scope>IDENTIFICATION</scope>
</reference>
<feature type="compositionally biased region" description="Basic and acidic residues" evidence="1">
    <location>
        <begin position="1861"/>
        <end position="1872"/>
    </location>
</feature>
<feature type="compositionally biased region" description="Polar residues" evidence="1">
    <location>
        <begin position="1843"/>
        <end position="1860"/>
    </location>
</feature>
<accession>A0A9W2YRZ8</accession>
<dbReference type="InterPro" id="IPR007110">
    <property type="entry name" value="Ig-like_dom"/>
</dbReference>
<feature type="compositionally biased region" description="Polar residues" evidence="1">
    <location>
        <begin position="1763"/>
        <end position="1780"/>
    </location>
</feature>
<protein>
    <submittedName>
        <fullName evidence="5">Uncharacterized protein LOC106074315 isoform X1</fullName>
    </submittedName>
</protein>
<sequence>MQIKEVFSLITIFFTIVSGSVYVQEVNEMTLTCNRNNNLMSIIINYDDGKQDLVATFNNTSCTTFGYMRCSYTSYNYFLAIPVKFVDSIMASYSCNTYISYNVYQYDAAEFNAVDKTNVTLVCPSSVDRSVLTLKYSNGQEEIMGYFKGTYSKCGLEKTCSVGDNKNIVSFLKEGSSVSLTTYGCSSYLITSETNIALTASDIQGAMSFTLSCSKYIYYDTLTLATQNGQRQAYATYTSKSCATMKPNMSCSLATNDIIFSIPVTTESRTVVSYSCYAGHSVDVIFYKAATSVQCQRPSISSTGDLFLLNCQASHFYPRLTCSMYEIKNSIKTFQSYTADYGNLVDSGSGFYYNSTCTLKMHISQLQQGSRQYGVVLTTATSTLGQNEYLLANINFAPLRAVLDNSCTEGQGMVDRYIHYTSIIYCMCRRDLGSNAFGQVFWFSDNVLVTSTTNSDNSSTLTVSYSTSFNQIYQCRALPFPDASYSATFTPQFAFGPTQVSLSRSTIQMNICSTEAFTCTVESNNASPGVVFNSSASSVNTVLRQTGSASLSATYAVKALKVERYTLTCKATNTLFDIYASGSISVTVLDVPLQDPVVIVNNNNPITEASEAVNITCYVSESVVAVKDVTIDCFGSSQTVSGSKATMFKKFNRDNSGMCFCTVRYVDDCFLSKRKEFQVIVAYGPTRLQISESRLALEICATETIICSVPTTDFNPEVDFSCTSDSPTSLNVERSQIDPSHGTATFSLTAQKSGDYTVTCRATNSMVPKMYSENSIVVSVEALTSRHPVISVTNKVLPLMEGAASSNVKISCTIPGGFQGVKSLTLNCLGLVFTEDSQPIMIERNITRANNDMICNCVVLYTSECLGQRIAKLDLKVMFGPSQAFLYPRSIDMEKCDQVGIGCNVLRADIYPGAMFYFSSVNTKAFQFNENSKMTTNISASINATALMTGSFAIKCIASNSVFNSIYTEASILATVREYPLKPPVFIVNDGNPITDKSVLSSLSILCVAGVNKRPLSKLTISCLNVTVTSKTSTVKIYKDITQDTKGTDCSCLAEYKDACNGETQSNVHFELKCTQPMLIINNGHPIIPGASGSRIPVVCDGIEDTNTESNITLTCLGSTQTSVGTTISIEKDVTQKDNGALCSCTIDSLYCSQKRTVQSAVNVSYFSGIDRFTVQGFETPQEVKENEQLTFICITQCNPKPNIMLKTKNDEVAELRNGDRITFTETTSGIWEYRLEVAAVSCADTGNYTCYAENLITATHLTKTSEIIVRCPFKVANEEVVQRKFIGYLDKTAVVSVNVYGYPLPKNFQLLRGSNESVDQNQFSFTYTEIAKPNILVNLKIYNLREDNFTTYTMIINNAEGQLQYQFSIIKDPTTSSNGDSDTMITAVSVVIVLAVLIIVITGICIYLKRNRNGPTNLNEERRNSLRRDTFQNRLHHASAQEEQEWQPPPRNQNHGNTNVLETFRGPTQINEERRNSLRRDTLQNRLHHANAQEDQELQPISRNQNRGNNNSETIGGPTQINEERRNSLRCDTIQNPFLHANAQEAILPPPPVLPKKRGGRKKDVQGLTSKTLSQRQETETNSYRPTTEASSRTPDGLEASLDSQSISSSNERQSFHANGEQEWQPSPRNQNHGNINIDETVGGPTQINEERRNSPRRDTLQNPFLHANAQEDQELQPISRIQNHGNNNSETIGGPTQINEERRNSLRRDTLQNPFFHANAQEGPTQINEEMRNSLRRDTLQNPFLHANAQEDLELQPISRIQNHGNNNSETIGGPTQINEERRNSPRRDTLQNPFFHANAQEGPTQINEERRNSPRRDTLENPFFHANAQEDQELQPISRIQNHGNNNSETIGGPTQINEERRNSPRRDTLQNPFFHANAQEGPTQINEERRNSPRRDTLQNPFFHANAQEDQELQPISRIQNHGNNNSETIGGPTQINEERRNSPRRDTLQNPFFHANAQEGPTQINEEMRNSLRRDTLQNPFLHANAQEGPTQINEEMRNSLRRDTLQNPFLHANAQEGPTQINEERRNSLQREILQNPFLHANTQEDQELQPILRNQNRRNYNSETIGGPTNLNEERRNSLRPDTLQNRLHHANAQGDQELQPISRNQNRGNNNSETIGDVQGLASKTLSQRQETETNSYRPTTEASSRTPDGLEASLDSQSISSSNERQSFHDNGVRLSPVPFFVSYPPTFKRSGMDKDLEDNRQHYQSPPQNELRTRQKASSSFQHIEEQTRPESEHFYEPIDLTNNKRETEA</sequence>
<dbReference type="Pfam" id="PF07679">
    <property type="entry name" value="I-set"/>
    <property type="match status" value="1"/>
</dbReference>